<dbReference type="WBParaSite" id="GPUH_0000227201-mRNA-1">
    <property type="protein sequence ID" value="GPUH_0000227201-mRNA-1"/>
    <property type="gene ID" value="GPUH_0000227201"/>
</dbReference>
<dbReference type="InterPro" id="IPR017853">
    <property type="entry name" value="GH"/>
</dbReference>
<dbReference type="PANTHER" id="PTHR46066:SF2">
    <property type="entry name" value="CHITINASE DOMAIN-CONTAINING PROTEIN 1"/>
    <property type="match status" value="1"/>
</dbReference>
<dbReference type="PANTHER" id="PTHR46066">
    <property type="entry name" value="CHITINASE DOMAIN-CONTAINING PROTEIN 1 FAMILY MEMBER"/>
    <property type="match status" value="1"/>
</dbReference>
<dbReference type="OrthoDB" id="10254444at2759"/>
<reference evidence="4 5" key="2">
    <citation type="submission" date="2018-11" db="EMBL/GenBank/DDBJ databases">
        <authorList>
            <consortium name="Pathogen Informatics"/>
        </authorList>
    </citation>
    <scope>NUCLEOTIDE SEQUENCE [LARGE SCALE GENOMIC DNA]</scope>
</reference>
<name>A0A183D0M6_9BILA</name>
<dbReference type="InterPro" id="IPR001223">
    <property type="entry name" value="Glyco_hydro18_cat"/>
</dbReference>
<gene>
    <name evidence="4" type="ORF">GPUH_LOCUS2269</name>
</gene>
<dbReference type="EMBL" id="UYRT01003299">
    <property type="protein sequence ID" value="VDK33173.1"/>
    <property type="molecule type" value="Genomic_DNA"/>
</dbReference>
<organism evidence="6">
    <name type="scientific">Gongylonema pulchrum</name>
    <dbReference type="NCBI Taxonomy" id="637853"/>
    <lineage>
        <taxon>Eukaryota</taxon>
        <taxon>Metazoa</taxon>
        <taxon>Ecdysozoa</taxon>
        <taxon>Nematoda</taxon>
        <taxon>Chromadorea</taxon>
        <taxon>Rhabditida</taxon>
        <taxon>Spirurina</taxon>
        <taxon>Spiruromorpha</taxon>
        <taxon>Spiruroidea</taxon>
        <taxon>Gongylonematidae</taxon>
        <taxon>Gongylonema</taxon>
    </lineage>
</organism>
<dbReference type="PROSITE" id="PS51910">
    <property type="entry name" value="GH18_2"/>
    <property type="match status" value="1"/>
</dbReference>
<sequence length="159" mass="18218">MDRFILYKPNGLLSRAHFAKLANHVNYINVMTYDYHFERFVGVAPFEWVRFNLEYVLSSSPGIASKILMGVNFYGYVNEQNTMKAVTGKDYLEFLNSNWAALEWNSVTKEHLLKTGNHGMCFYPTTVSLKARLELADVLDVGIGIWELGQGLNYFTCLL</sequence>
<evidence type="ECO:0000313" key="6">
    <source>
        <dbReference type="WBParaSite" id="GPUH_0000227201-mRNA-1"/>
    </source>
</evidence>
<evidence type="ECO:0000259" key="3">
    <source>
        <dbReference type="PROSITE" id="PS51910"/>
    </source>
</evidence>
<evidence type="ECO:0000256" key="2">
    <source>
        <dbReference type="ARBA" id="ARBA00040976"/>
    </source>
</evidence>
<comment type="similarity">
    <text evidence="1">Belongs to the glycosyl hydrolase 18 family.</text>
</comment>
<dbReference type="GO" id="GO:0005975">
    <property type="term" value="P:carbohydrate metabolic process"/>
    <property type="evidence" value="ECO:0007669"/>
    <property type="project" value="InterPro"/>
</dbReference>
<dbReference type="Pfam" id="PF00704">
    <property type="entry name" value="Glyco_hydro_18"/>
    <property type="match status" value="1"/>
</dbReference>
<dbReference type="AlphaFoldDB" id="A0A183D0M6"/>
<dbReference type="GO" id="GO:0012505">
    <property type="term" value="C:endomembrane system"/>
    <property type="evidence" value="ECO:0007669"/>
    <property type="project" value="TreeGrafter"/>
</dbReference>
<dbReference type="Gene3D" id="3.20.20.80">
    <property type="entry name" value="Glycosidases"/>
    <property type="match status" value="1"/>
</dbReference>
<dbReference type="Proteomes" id="UP000271098">
    <property type="component" value="Unassembled WGS sequence"/>
</dbReference>
<keyword evidence="5" id="KW-1185">Reference proteome</keyword>
<evidence type="ECO:0000256" key="1">
    <source>
        <dbReference type="ARBA" id="ARBA00009336"/>
    </source>
</evidence>
<protein>
    <recommendedName>
        <fullName evidence="2">Chitinase domain-containing protein 1</fullName>
    </recommendedName>
</protein>
<proteinExistence type="inferred from homology"/>
<dbReference type="GO" id="GO:0070492">
    <property type="term" value="F:oligosaccharide binding"/>
    <property type="evidence" value="ECO:0007669"/>
    <property type="project" value="TreeGrafter"/>
</dbReference>
<evidence type="ECO:0000313" key="5">
    <source>
        <dbReference type="Proteomes" id="UP000271098"/>
    </source>
</evidence>
<evidence type="ECO:0000313" key="4">
    <source>
        <dbReference type="EMBL" id="VDK33173.1"/>
    </source>
</evidence>
<accession>A0A183D0M6</accession>
<dbReference type="SUPFAM" id="SSF51445">
    <property type="entry name" value="(Trans)glycosidases"/>
    <property type="match status" value="1"/>
</dbReference>
<feature type="domain" description="GH18" evidence="3">
    <location>
        <begin position="1"/>
        <end position="159"/>
    </location>
</feature>
<reference evidence="6" key="1">
    <citation type="submission" date="2016-06" db="UniProtKB">
        <authorList>
            <consortium name="WormBaseParasite"/>
        </authorList>
    </citation>
    <scope>IDENTIFICATION</scope>
</reference>